<organism evidence="2 3">
    <name type="scientific">Candidatus Methanoperedens nitratireducens</name>
    <dbReference type="NCBI Taxonomy" id="1392998"/>
    <lineage>
        <taxon>Archaea</taxon>
        <taxon>Methanobacteriati</taxon>
        <taxon>Methanobacteriota</taxon>
        <taxon>Stenosarchaea group</taxon>
        <taxon>Methanomicrobia</taxon>
        <taxon>Methanosarcinales</taxon>
        <taxon>ANME-2 cluster</taxon>
        <taxon>Candidatus Methanoperedentaceae</taxon>
        <taxon>Candidatus Methanoperedens</taxon>
    </lineage>
</organism>
<proteinExistence type="predicted"/>
<protein>
    <submittedName>
        <fullName evidence="2">Uncharacterized protein</fullName>
    </submittedName>
</protein>
<dbReference type="AlphaFoldDB" id="A0A284VJ26"/>
<gene>
    <name evidence="2" type="ORF">MNV_1090002</name>
</gene>
<feature type="coiled-coil region" evidence="1">
    <location>
        <begin position="26"/>
        <end position="76"/>
    </location>
</feature>
<sequence>MVYEICEYCGNKFDKRGIGKHRVSCRKRKEKELEAAEKHKGRAEQDAQIRELLEKAKKLEHMIDDLASQIVELIKEAE</sequence>
<dbReference type="EMBL" id="FZMP01000012">
    <property type="protein sequence ID" value="SNQ59169.1"/>
    <property type="molecule type" value="Genomic_DNA"/>
</dbReference>
<evidence type="ECO:0000313" key="2">
    <source>
        <dbReference type="EMBL" id="SNQ59169.1"/>
    </source>
</evidence>
<name>A0A284VJ26_9EURY</name>
<accession>A0A284VJ26</accession>
<keyword evidence="3" id="KW-1185">Reference proteome</keyword>
<keyword evidence="1" id="KW-0175">Coiled coil</keyword>
<dbReference type="RefSeq" id="WP_143311563.1">
    <property type="nucleotide sequence ID" value="NZ_FZMP01000012.1"/>
</dbReference>
<dbReference type="OrthoDB" id="346229at2157"/>
<reference evidence="3" key="1">
    <citation type="submission" date="2017-06" db="EMBL/GenBank/DDBJ databases">
        <authorList>
            <person name="Cremers G."/>
        </authorList>
    </citation>
    <scope>NUCLEOTIDE SEQUENCE [LARGE SCALE GENOMIC DNA]</scope>
</reference>
<dbReference type="Proteomes" id="UP000218615">
    <property type="component" value="Unassembled WGS sequence"/>
</dbReference>
<evidence type="ECO:0000256" key="1">
    <source>
        <dbReference type="SAM" id="Coils"/>
    </source>
</evidence>
<evidence type="ECO:0000313" key="3">
    <source>
        <dbReference type="Proteomes" id="UP000218615"/>
    </source>
</evidence>
<dbReference type="Gene3D" id="1.10.8.1320">
    <property type="match status" value="1"/>
</dbReference>